<reference evidence="3 4" key="1">
    <citation type="submission" date="2020-03" db="EMBL/GenBank/DDBJ databases">
        <title>Salinimicrobium sp. nov, isolated from SCS.</title>
        <authorList>
            <person name="Cao W.R."/>
        </authorList>
    </citation>
    <scope>NUCLEOTIDE SEQUENCE [LARGE SCALE GENOMIC DNA]</scope>
    <source>
        <strain evidence="4">J15B91</strain>
    </source>
</reference>
<dbReference type="InterPro" id="IPR033413">
    <property type="entry name" value="DUF5117"/>
</dbReference>
<evidence type="ECO:0000259" key="1">
    <source>
        <dbReference type="Pfam" id="PF16313"/>
    </source>
</evidence>
<feature type="domain" description="EcxA zinc-binding" evidence="1">
    <location>
        <begin position="398"/>
        <end position="702"/>
    </location>
</feature>
<gene>
    <name evidence="3" type="ORF">HC175_06390</name>
</gene>
<dbReference type="Pfam" id="PF16313">
    <property type="entry name" value="DUF4953"/>
    <property type="match status" value="1"/>
</dbReference>
<dbReference type="EMBL" id="JAAVJR010000003">
    <property type="protein sequence ID" value="NJW52544.1"/>
    <property type="molecule type" value="Genomic_DNA"/>
</dbReference>
<dbReference type="RefSeq" id="WP_168137664.1">
    <property type="nucleotide sequence ID" value="NZ_JAAVJR010000003.1"/>
</dbReference>
<comment type="caution">
    <text evidence="3">The sequence shown here is derived from an EMBL/GenBank/DDBJ whole genome shotgun (WGS) entry which is preliminary data.</text>
</comment>
<dbReference type="SUPFAM" id="SSF55486">
    <property type="entry name" value="Metalloproteases ('zincins'), catalytic domain"/>
    <property type="match status" value="1"/>
</dbReference>
<dbReference type="CDD" id="cd04276">
    <property type="entry name" value="ZnMc_MMP_like_2"/>
    <property type="match status" value="1"/>
</dbReference>
<evidence type="ECO:0000259" key="2">
    <source>
        <dbReference type="Pfam" id="PF17148"/>
    </source>
</evidence>
<feature type="domain" description="DUF5117" evidence="2">
    <location>
        <begin position="77"/>
        <end position="269"/>
    </location>
</feature>
<dbReference type="InterPro" id="IPR034032">
    <property type="entry name" value="Zn_MMP-like_bac"/>
</dbReference>
<dbReference type="InterPro" id="IPR032534">
    <property type="entry name" value="EcxA_zinc-bd"/>
</dbReference>
<proteinExistence type="predicted"/>
<keyword evidence="4" id="KW-1185">Reference proteome</keyword>
<evidence type="ECO:0000313" key="3">
    <source>
        <dbReference type="EMBL" id="NJW52544.1"/>
    </source>
</evidence>
<protein>
    <submittedName>
        <fullName evidence="3">DUF5117 domain-containing protein</fullName>
    </submittedName>
</protein>
<dbReference type="Proteomes" id="UP000703674">
    <property type="component" value="Unassembled WGS sequence"/>
</dbReference>
<sequence length="799" mass="89606">MKSILPIILSLSTIVSIHAQAFKDKQNLVKHEGLFNFYYSEEEDRIFLKVDQLNEDFLYVHFLTTGLGSNDIGLDRGQLGGTAVVRFEKAGNKLLLIQPNQDFRAETQNQLERQSVEQAFVRSVLYGFKIEEEQDGSYIIDLTPFLLQDAHGVAHRLKQGDFGTYSIAKEKSALSMERTKAFPENVEFEALLTFEGEPKGRDIRSVAPNASNLSLIQHHSFVKLPDDGYQKRNFDPRSGAIYISYMDYSTPVFEPITKRYVVRHRLEKKDSEAAFSEAVAPIVYYLDPGTPEPVKSALLEGAAWWNQAFEAIGYKDAFQVKMLPEDADPLDVRYNVIQWVHRSTRGWSYGASVVDPRTGEIIKGHVSLGSLRIRQDLLIAQALMNRPFATDDLNHGPMLDMALARIRQLSAHEVGHTLGFAHNFAGSSDENSSVMDYPHPQFELENGKIEVSKAYETGIGEWDKFTVKYSYAHIPEAESEDKFLNSVLAEANDRQLQFISDADARAPGGAHVNAHLWDNGKNAAEALEEILKIRELGIANFSEDNIRSGEAFSVLEDAFVPLYFLHRYQTEAAVKAIGGLNYNYAVKGGGQKTVVTLEREQQEEALHAVLKTLEPKVLAVPEDKLHLFPPRAYGFGRSRESFASNAGVAFDALGAPATASQLTLSLLLHPERAARLIQQKAVDKNQIGLEEVLHELLERTIRSSKTDSFLQEVQNAINYNVLDHLMNLAVHEKATPQVKAVTFAELEALEDWLQKKRNRTNSARAHLLRKIQTFKKVPSNFKLEHSTPNIPDGSPIGSF</sequence>
<organism evidence="3 4">
    <name type="scientific">Salinimicrobium oceani</name>
    <dbReference type="NCBI Taxonomy" id="2722702"/>
    <lineage>
        <taxon>Bacteria</taxon>
        <taxon>Pseudomonadati</taxon>
        <taxon>Bacteroidota</taxon>
        <taxon>Flavobacteriia</taxon>
        <taxon>Flavobacteriales</taxon>
        <taxon>Flavobacteriaceae</taxon>
        <taxon>Salinimicrobium</taxon>
    </lineage>
</organism>
<dbReference type="PANTHER" id="PTHR38478">
    <property type="entry name" value="PEPTIDASE M1A AND M12B"/>
    <property type="match status" value="1"/>
</dbReference>
<dbReference type="Pfam" id="PF17148">
    <property type="entry name" value="DUF5117"/>
    <property type="match status" value="1"/>
</dbReference>
<evidence type="ECO:0000313" key="4">
    <source>
        <dbReference type="Proteomes" id="UP000703674"/>
    </source>
</evidence>
<dbReference type="PANTHER" id="PTHR38478:SF1">
    <property type="entry name" value="ZINC DEPENDENT METALLOPROTEASE DOMAIN LIPOPROTEIN"/>
    <property type="match status" value="1"/>
</dbReference>
<name>A0ABX1CYS6_9FLAO</name>
<accession>A0ABX1CYS6</accession>